<proteinExistence type="predicted"/>
<reference evidence="1 2" key="1">
    <citation type="journal article" date="2021" name="Elife">
        <title>Chloroplast acquisition without the gene transfer in kleptoplastic sea slugs, Plakobranchus ocellatus.</title>
        <authorList>
            <person name="Maeda T."/>
            <person name="Takahashi S."/>
            <person name="Yoshida T."/>
            <person name="Shimamura S."/>
            <person name="Takaki Y."/>
            <person name="Nagai Y."/>
            <person name="Toyoda A."/>
            <person name="Suzuki Y."/>
            <person name="Arimoto A."/>
            <person name="Ishii H."/>
            <person name="Satoh N."/>
            <person name="Nishiyama T."/>
            <person name="Hasebe M."/>
            <person name="Maruyama T."/>
            <person name="Minagawa J."/>
            <person name="Obokata J."/>
            <person name="Shigenobu S."/>
        </authorList>
    </citation>
    <scope>NUCLEOTIDE SEQUENCE [LARGE SCALE GENOMIC DNA]</scope>
</reference>
<gene>
    <name evidence="1" type="ORF">PoB_007211900</name>
</gene>
<name>A0AAV4DNQ0_9GAST</name>
<sequence>MYKGVAFLLSSSSVVRVVNVYMCMFMSVYVYVYVCVKVVKTNHDINTNNNVDNRRNITADPWFCLPLFARSDREGDRKFNSQNATHPYFMSASECSRLLGQNGPTALTEPVLAQFTGVASFCTYKSIL</sequence>
<organism evidence="1 2">
    <name type="scientific">Plakobranchus ocellatus</name>
    <dbReference type="NCBI Taxonomy" id="259542"/>
    <lineage>
        <taxon>Eukaryota</taxon>
        <taxon>Metazoa</taxon>
        <taxon>Spiralia</taxon>
        <taxon>Lophotrochozoa</taxon>
        <taxon>Mollusca</taxon>
        <taxon>Gastropoda</taxon>
        <taxon>Heterobranchia</taxon>
        <taxon>Euthyneura</taxon>
        <taxon>Panpulmonata</taxon>
        <taxon>Sacoglossa</taxon>
        <taxon>Placobranchoidea</taxon>
        <taxon>Plakobranchidae</taxon>
        <taxon>Plakobranchus</taxon>
    </lineage>
</organism>
<evidence type="ECO:0000313" key="1">
    <source>
        <dbReference type="EMBL" id="GFO45614.1"/>
    </source>
</evidence>
<dbReference type="EMBL" id="BLXT01008064">
    <property type="protein sequence ID" value="GFO45614.1"/>
    <property type="molecule type" value="Genomic_DNA"/>
</dbReference>
<dbReference type="Proteomes" id="UP000735302">
    <property type="component" value="Unassembled WGS sequence"/>
</dbReference>
<keyword evidence="2" id="KW-1185">Reference proteome</keyword>
<comment type="caution">
    <text evidence="1">The sequence shown here is derived from an EMBL/GenBank/DDBJ whole genome shotgun (WGS) entry which is preliminary data.</text>
</comment>
<evidence type="ECO:0000313" key="2">
    <source>
        <dbReference type="Proteomes" id="UP000735302"/>
    </source>
</evidence>
<accession>A0AAV4DNQ0</accession>
<dbReference type="AlphaFoldDB" id="A0AAV4DNQ0"/>
<protein>
    <submittedName>
        <fullName evidence="1">Uncharacterized protein</fullName>
    </submittedName>
</protein>